<protein>
    <recommendedName>
        <fullName evidence="4">DUF3558 domain-containing protein</fullName>
    </recommendedName>
</protein>
<keyword evidence="1" id="KW-0732">Signal</keyword>
<sequence>MARGRSVRAGIAALVGVGAVLATTGCSTAAKAKKPPQDLCALATSPPLVQFTGDDTPLHRSQYNKLTSPADCVAESDAGGLAIELERHGDTSKTKGGKWAQRSYQSKKDSESWTYRCAPTASPRLGKDSSECVSDERFRLLVRKGKDVLSFTVDGDLATRSDTADVIRSYADQVLAGLAAKK</sequence>
<evidence type="ECO:0000313" key="2">
    <source>
        <dbReference type="EMBL" id="MEU8138318.1"/>
    </source>
</evidence>
<feature type="chain" id="PRO_5045178667" description="DUF3558 domain-containing protein" evidence="1">
    <location>
        <begin position="23"/>
        <end position="182"/>
    </location>
</feature>
<organism evidence="2 3">
    <name type="scientific">Streptodolium elevatio</name>
    <dbReference type="NCBI Taxonomy" id="3157996"/>
    <lineage>
        <taxon>Bacteria</taxon>
        <taxon>Bacillati</taxon>
        <taxon>Actinomycetota</taxon>
        <taxon>Actinomycetes</taxon>
        <taxon>Kitasatosporales</taxon>
        <taxon>Streptomycetaceae</taxon>
        <taxon>Streptodolium</taxon>
    </lineage>
</organism>
<accession>A0ABV3DRD7</accession>
<dbReference type="RefSeq" id="WP_358361502.1">
    <property type="nucleotide sequence ID" value="NZ_JBEZFP010000118.1"/>
</dbReference>
<evidence type="ECO:0000256" key="1">
    <source>
        <dbReference type="SAM" id="SignalP"/>
    </source>
</evidence>
<dbReference type="PROSITE" id="PS51257">
    <property type="entry name" value="PROKAR_LIPOPROTEIN"/>
    <property type="match status" value="1"/>
</dbReference>
<feature type="signal peptide" evidence="1">
    <location>
        <begin position="1"/>
        <end position="22"/>
    </location>
</feature>
<comment type="caution">
    <text evidence="2">The sequence shown here is derived from an EMBL/GenBank/DDBJ whole genome shotgun (WGS) entry which is preliminary data.</text>
</comment>
<dbReference type="EMBL" id="JBEZFP010000118">
    <property type="protein sequence ID" value="MEU8138318.1"/>
    <property type="molecule type" value="Genomic_DNA"/>
</dbReference>
<dbReference type="Proteomes" id="UP001551482">
    <property type="component" value="Unassembled WGS sequence"/>
</dbReference>
<keyword evidence="3" id="KW-1185">Reference proteome</keyword>
<name>A0ABV3DRD7_9ACTN</name>
<gene>
    <name evidence="2" type="ORF">AB0C36_33055</name>
</gene>
<proteinExistence type="predicted"/>
<evidence type="ECO:0008006" key="4">
    <source>
        <dbReference type="Google" id="ProtNLM"/>
    </source>
</evidence>
<evidence type="ECO:0000313" key="3">
    <source>
        <dbReference type="Proteomes" id="UP001551482"/>
    </source>
</evidence>
<reference evidence="2 3" key="1">
    <citation type="submission" date="2024-06" db="EMBL/GenBank/DDBJ databases">
        <title>The Natural Products Discovery Center: Release of the First 8490 Sequenced Strains for Exploring Actinobacteria Biosynthetic Diversity.</title>
        <authorList>
            <person name="Kalkreuter E."/>
            <person name="Kautsar S.A."/>
            <person name="Yang D."/>
            <person name="Bader C.D."/>
            <person name="Teijaro C.N."/>
            <person name="Fluegel L."/>
            <person name="Davis C.M."/>
            <person name="Simpson J.R."/>
            <person name="Lauterbach L."/>
            <person name="Steele A.D."/>
            <person name="Gui C."/>
            <person name="Meng S."/>
            <person name="Li G."/>
            <person name="Viehrig K."/>
            <person name="Ye F."/>
            <person name="Su P."/>
            <person name="Kiefer A.F."/>
            <person name="Nichols A."/>
            <person name="Cepeda A.J."/>
            <person name="Yan W."/>
            <person name="Fan B."/>
            <person name="Jiang Y."/>
            <person name="Adhikari A."/>
            <person name="Zheng C.-J."/>
            <person name="Schuster L."/>
            <person name="Cowan T.M."/>
            <person name="Smanski M.J."/>
            <person name="Chevrette M.G."/>
            <person name="De Carvalho L.P.S."/>
            <person name="Shen B."/>
        </authorList>
    </citation>
    <scope>NUCLEOTIDE SEQUENCE [LARGE SCALE GENOMIC DNA]</scope>
    <source>
        <strain evidence="2 3">NPDC048946</strain>
    </source>
</reference>